<dbReference type="Proteomes" id="UP000183983">
    <property type="component" value="Unassembled WGS sequence"/>
</dbReference>
<sequence>MNTALSLYILVEPIRIRKRKLKGISEKQRLHYPSPHSIIKITDNSTKQSFSLVIYSAVHGHLALYPPRAYEDPR</sequence>
<accession>A0A1M7PTR8</accession>
<protein>
    <submittedName>
        <fullName evidence="1">Uncharacterized protein</fullName>
    </submittedName>
</protein>
<organism evidence="1 2">
    <name type="scientific">Pseudomonas asturiensis</name>
    <dbReference type="NCBI Taxonomy" id="1190415"/>
    <lineage>
        <taxon>Bacteria</taxon>
        <taxon>Pseudomonadati</taxon>
        <taxon>Pseudomonadota</taxon>
        <taxon>Gammaproteobacteria</taxon>
        <taxon>Pseudomonadales</taxon>
        <taxon>Pseudomonadaceae</taxon>
        <taxon>Pseudomonas</taxon>
    </lineage>
</organism>
<evidence type="ECO:0000313" key="1">
    <source>
        <dbReference type="EMBL" id="SHN20821.1"/>
    </source>
</evidence>
<reference evidence="1 2" key="1">
    <citation type="submission" date="2016-11" db="EMBL/GenBank/DDBJ databases">
        <authorList>
            <person name="Jaros S."/>
            <person name="Januszkiewicz K."/>
            <person name="Wedrychowicz H."/>
        </authorList>
    </citation>
    <scope>NUCLEOTIDE SEQUENCE [LARGE SCALE GENOMIC DNA]</scope>
    <source>
        <strain evidence="1 2">LMG 26898</strain>
    </source>
</reference>
<name>A0A1M7PTR8_9PSED</name>
<evidence type="ECO:0000313" key="2">
    <source>
        <dbReference type="Proteomes" id="UP000183983"/>
    </source>
</evidence>
<dbReference type="EMBL" id="FRDA01000013">
    <property type="protein sequence ID" value="SHN20821.1"/>
    <property type="molecule type" value="Genomic_DNA"/>
</dbReference>
<proteinExistence type="predicted"/>
<dbReference type="AlphaFoldDB" id="A0A1M7PTR8"/>
<gene>
    <name evidence="1" type="ORF">SAMN05216593_11376</name>
</gene>